<dbReference type="GO" id="GO:0000287">
    <property type="term" value="F:magnesium ion binding"/>
    <property type="evidence" value="ECO:0007669"/>
    <property type="project" value="UniProtKB-UniRule"/>
</dbReference>
<keyword evidence="9 14" id="KW-0540">Nuclease</keyword>
<dbReference type="Pfam" id="PF11858">
    <property type="entry name" value="DUF3378"/>
    <property type="match status" value="1"/>
</dbReference>
<dbReference type="InterPro" id="IPR012337">
    <property type="entry name" value="RNaseH-like_sf"/>
</dbReference>
<comment type="subcellular location">
    <subcellularLocation>
        <location evidence="4 14">Cytoplasm</location>
    </subcellularLocation>
</comment>
<keyword evidence="16" id="KW-0812">Transmembrane</keyword>
<keyword evidence="13 14" id="KW-0460">Magnesium</keyword>
<dbReference type="InterPro" id="IPR004641">
    <property type="entry name" value="RNase_HIII"/>
</dbReference>
<keyword evidence="16" id="KW-1133">Transmembrane helix</keyword>
<dbReference type="InterPro" id="IPR012295">
    <property type="entry name" value="TBP_dom_sf"/>
</dbReference>
<dbReference type="InterPro" id="IPR024567">
    <property type="entry name" value="RNase_HII/HIII_dom"/>
</dbReference>
<dbReference type="Gene3D" id="3.30.310.10">
    <property type="entry name" value="TATA-Binding Protein"/>
    <property type="match status" value="1"/>
</dbReference>
<comment type="similarity">
    <text evidence="5 14">Belongs to the RNase HII family. RnhC subfamily.</text>
</comment>
<dbReference type="Proteomes" id="UP000272846">
    <property type="component" value="Unassembled WGS sequence"/>
</dbReference>
<feature type="domain" description="RNase H type-2" evidence="17">
    <location>
        <begin position="131"/>
        <end position="346"/>
    </location>
</feature>
<dbReference type="GO" id="GO:0003723">
    <property type="term" value="F:RNA binding"/>
    <property type="evidence" value="ECO:0007669"/>
    <property type="project" value="UniProtKB-UniRule"/>
</dbReference>
<comment type="cofactor">
    <cofactor evidence="2">
        <name>Mg(2+)</name>
        <dbReference type="ChEBI" id="CHEBI:18420"/>
    </cofactor>
</comment>
<reference evidence="18 19" key="1">
    <citation type="submission" date="2018-11" db="EMBL/GenBank/DDBJ databases">
        <title>Species Designations Belie Phenotypic and Genotypic Heterogeneity in Oral Streptococci.</title>
        <authorList>
            <person name="Velsko I."/>
        </authorList>
    </citation>
    <scope>NUCLEOTIDE SEQUENCE [LARGE SCALE GENOMIC DNA]</scope>
    <source>
        <strain evidence="18 19">KLC04</strain>
    </source>
</reference>
<name>A0AAE8KAG4_STRSA</name>
<dbReference type="AlphaFoldDB" id="A0AAE8KAG4"/>
<evidence type="ECO:0000259" key="17">
    <source>
        <dbReference type="PROSITE" id="PS51975"/>
    </source>
</evidence>
<evidence type="ECO:0000256" key="9">
    <source>
        <dbReference type="ARBA" id="ARBA00022722"/>
    </source>
</evidence>
<dbReference type="PIRSF" id="PIRSF037748">
    <property type="entry name" value="RnhC"/>
    <property type="match status" value="1"/>
</dbReference>
<dbReference type="InterPro" id="IPR036397">
    <property type="entry name" value="RNaseH_sf"/>
</dbReference>
<accession>A0AAE8KAG4</accession>
<dbReference type="GO" id="GO:0032299">
    <property type="term" value="C:ribonuclease H2 complex"/>
    <property type="evidence" value="ECO:0007669"/>
    <property type="project" value="TreeGrafter"/>
</dbReference>
<gene>
    <name evidence="14 18" type="primary">rnhC</name>
    <name evidence="18" type="ORF">D8888_06780</name>
</gene>
<keyword evidence="11 14" id="KW-0255">Endonuclease</keyword>
<dbReference type="PANTHER" id="PTHR10954">
    <property type="entry name" value="RIBONUCLEASE H2 SUBUNIT A"/>
    <property type="match status" value="1"/>
</dbReference>
<evidence type="ECO:0000256" key="1">
    <source>
        <dbReference type="ARBA" id="ARBA00000077"/>
    </source>
</evidence>
<keyword evidence="8 14" id="KW-0963">Cytoplasm</keyword>
<feature type="binding site" evidence="14 15">
    <location>
        <position position="138"/>
    </location>
    <ligand>
        <name>a divalent metal cation</name>
        <dbReference type="ChEBI" id="CHEBI:60240"/>
    </ligand>
</feature>
<comment type="catalytic activity">
    <reaction evidence="1 14 15">
        <text>Endonucleolytic cleavage to 5'-phosphomonoester.</text>
        <dbReference type="EC" id="3.1.26.4"/>
    </reaction>
</comment>
<evidence type="ECO:0000256" key="7">
    <source>
        <dbReference type="ARBA" id="ARBA00021407"/>
    </source>
</evidence>
<sequence>MSVIKTLGTRQGLSFSSFLTLQAAVLSYKIFVGFSILWLSTFPFYGTIGGMETITLSPKQQEIQAFVEKYQDQLAPSKNPHIQYFFRLNQATVSVFSSGKVLFQGAKAAYYAGFFGHQVTKTSSSPASQNFALIGTDEVGNGSYFGGLAVVASFVTPGQHDFLRKLGVGDSKTLNDSKIRQLAPVLKEKIAHQALLLSPEKYNEVIASGYNAVSVKVALHNQAIYLLLQKGINPEKIVIDAFTSQQNYNKYLKQEKNHFPNPVSLIEKAEGKFLAVAVSSIIARDLFLENLENLSQELGYTLPSGAGSKSDHVASQILQSYGMAGLQHSAKLHFKNTEKAQKLLER</sequence>
<organism evidence="18 19">
    <name type="scientific">Streptococcus sanguinis</name>
    <dbReference type="NCBI Taxonomy" id="1305"/>
    <lineage>
        <taxon>Bacteria</taxon>
        <taxon>Bacillati</taxon>
        <taxon>Bacillota</taxon>
        <taxon>Bacilli</taxon>
        <taxon>Lactobacillales</taxon>
        <taxon>Streptococcaceae</taxon>
        <taxon>Streptococcus</taxon>
    </lineage>
</organism>
<dbReference type="Gene3D" id="3.30.420.10">
    <property type="entry name" value="Ribonuclease H-like superfamily/Ribonuclease H"/>
    <property type="match status" value="1"/>
</dbReference>
<evidence type="ECO:0000256" key="10">
    <source>
        <dbReference type="ARBA" id="ARBA00022723"/>
    </source>
</evidence>
<evidence type="ECO:0000256" key="8">
    <source>
        <dbReference type="ARBA" id="ARBA00022490"/>
    </source>
</evidence>
<dbReference type="GO" id="GO:0005737">
    <property type="term" value="C:cytoplasm"/>
    <property type="evidence" value="ECO:0007669"/>
    <property type="project" value="UniProtKB-SubCell"/>
</dbReference>
<dbReference type="EC" id="3.1.26.4" evidence="6 14"/>
<evidence type="ECO:0000256" key="6">
    <source>
        <dbReference type="ARBA" id="ARBA00012180"/>
    </source>
</evidence>
<dbReference type="GO" id="GO:0043137">
    <property type="term" value="P:DNA replication, removal of RNA primer"/>
    <property type="evidence" value="ECO:0007669"/>
    <property type="project" value="TreeGrafter"/>
</dbReference>
<dbReference type="EMBL" id="RJMK01000002">
    <property type="protein sequence ID" value="RSI08709.1"/>
    <property type="molecule type" value="Genomic_DNA"/>
</dbReference>
<protein>
    <recommendedName>
        <fullName evidence="7 14">Ribonuclease HIII</fullName>
        <shortName evidence="14">RNase HIII</shortName>
        <ecNumber evidence="6 14">3.1.26.4</ecNumber>
    </recommendedName>
</protein>
<feature type="transmembrane region" description="Helical" evidence="16">
    <location>
        <begin position="12"/>
        <end position="39"/>
    </location>
</feature>
<dbReference type="InterPro" id="IPR024568">
    <property type="entry name" value="RNase_HIII_N"/>
</dbReference>
<feature type="binding site" evidence="14 15">
    <location>
        <position position="137"/>
    </location>
    <ligand>
        <name>a divalent metal cation</name>
        <dbReference type="ChEBI" id="CHEBI:60240"/>
    </ligand>
</feature>
<keyword evidence="12 14" id="KW-0378">Hydrolase</keyword>
<dbReference type="InterPro" id="IPR001352">
    <property type="entry name" value="RNase_HII/HIII"/>
</dbReference>
<evidence type="ECO:0000256" key="3">
    <source>
        <dbReference type="ARBA" id="ARBA00004065"/>
    </source>
</evidence>
<evidence type="ECO:0000256" key="13">
    <source>
        <dbReference type="ARBA" id="ARBA00022842"/>
    </source>
</evidence>
<dbReference type="SUPFAM" id="SSF53098">
    <property type="entry name" value="Ribonuclease H-like"/>
    <property type="match status" value="1"/>
</dbReference>
<comment type="function">
    <text evidence="3 14">Endonuclease that specifically degrades the RNA of RNA-DNA hybrids.</text>
</comment>
<evidence type="ECO:0000256" key="11">
    <source>
        <dbReference type="ARBA" id="ARBA00022759"/>
    </source>
</evidence>
<evidence type="ECO:0000256" key="14">
    <source>
        <dbReference type="HAMAP-Rule" id="MF_00053"/>
    </source>
</evidence>
<comment type="caution">
    <text evidence="18">The sequence shown here is derived from an EMBL/GenBank/DDBJ whole genome shotgun (WGS) entry which is preliminary data.</text>
</comment>
<dbReference type="GO" id="GO:0004523">
    <property type="term" value="F:RNA-DNA hybrid ribonuclease activity"/>
    <property type="evidence" value="ECO:0007669"/>
    <property type="project" value="UniProtKB-UniRule"/>
</dbReference>
<keyword evidence="16" id="KW-0472">Membrane</keyword>
<comment type="cofactor">
    <cofactor evidence="14 15">
        <name>Mn(2+)</name>
        <dbReference type="ChEBI" id="CHEBI:29035"/>
    </cofactor>
    <cofactor evidence="14 15">
        <name>Mg(2+)</name>
        <dbReference type="ChEBI" id="CHEBI:18420"/>
    </cofactor>
    <text evidence="14 15">Manganese or magnesium. Binds 1 divalent metal ion per monomer in the absence of substrate. May bind a second metal ion after substrate binding.</text>
</comment>
<dbReference type="PROSITE" id="PS51975">
    <property type="entry name" value="RNASE_H_2"/>
    <property type="match status" value="1"/>
</dbReference>
<evidence type="ECO:0000313" key="18">
    <source>
        <dbReference type="EMBL" id="RSI08709.1"/>
    </source>
</evidence>
<dbReference type="FunFam" id="3.30.420.10:FF:000047">
    <property type="entry name" value="Ribonuclease HIII"/>
    <property type="match status" value="1"/>
</dbReference>
<dbReference type="Pfam" id="PF01351">
    <property type="entry name" value="RNase_HII"/>
    <property type="match status" value="1"/>
</dbReference>
<dbReference type="CDD" id="cd06590">
    <property type="entry name" value="RNase_HII_bacteria_HIII_like"/>
    <property type="match status" value="1"/>
</dbReference>
<evidence type="ECO:0000256" key="2">
    <source>
        <dbReference type="ARBA" id="ARBA00001946"/>
    </source>
</evidence>
<dbReference type="PANTHER" id="PTHR10954:SF23">
    <property type="entry name" value="RIBONUCLEASE"/>
    <property type="match status" value="1"/>
</dbReference>
<evidence type="ECO:0000256" key="5">
    <source>
        <dbReference type="ARBA" id="ARBA00008378"/>
    </source>
</evidence>
<evidence type="ECO:0000313" key="19">
    <source>
        <dbReference type="Proteomes" id="UP000272846"/>
    </source>
</evidence>
<evidence type="ECO:0000256" key="15">
    <source>
        <dbReference type="PROSITE-ProRule" id="PRU01319"/>
    </source>
</evidence>
<dbReference type="NCBIfam" id="TIGR00716">
    <property type="entry name" value="rnhC"/>
    <property type="match status" value="1"/>
</dbReference>
<dbReference type="HAMAP" id="MF_00053">
    <property type="entry name" value="RNase_HIII"/>
    <property type="match status" value="1"/>
</dbReference>
<feature type="binding site" evidence="14 15">
    <location>
        <position position="240"/>
    </location>
    <ligand>
        <name>a divalent metal cation</name>
        <dbReference type="ChEBI" id="CHEBI:60240"/>
    </ligand>
</feature>
<keyword evidence="10 14" id="KW-0479">Metal-binding</keyword>
<dbReference type="GO" id="GO:0006298">
    <property type="term" value="P:mismatch repair"/>
    <property type="evidence" value="ECO:0007669"/>
    <property type="project" value="TreeGrafter"/>
</dbReference>
<evidence type="ECO:0000256" key="4">
    <source>
        <dbReference type="ARBA" id="ARBA00004496"/>
    </source>
</evidence>
<evidence type="ECO:0000256" key="12">
    <source>
        <dbReference type="ARBA" id="ARBA00022801"/>
    </source>
</evidence>
<evidence type="ECO:0000256" key="16">
    <source>
        <dbReference type="SAM" id="Phobius"/>
    </source>
</evidence>
<proteinExistence type="inferred from homology"/>